<dbReference type="EMBL" id="KB445952">
    <property type="protein sequence ID" value="EMD30612.1"/>
    <property type="molecule type" value="Genomic_DNA"/>
</dbReference>
<feature type="compositionally biased region" description="Basic and acidic residues" evidence="1">
    <location>
        <begin position="435"/>
        <end position="446"/>
    </location>
</feature>
<feature type="compositionally biased region" description="Basic and acidic residues" evidence="1">
    <location>
        <begin position="219"/>
        <end position="234"/>
    </location>
</feature>
<keyword evidence="3" id="KW-1185">Reference proteome</keyword>
<evidence type="ECO:0000256" key="1">
    <source>
        <dbReference type="SAM" id="MobiDB-lite"/>
    </source>
</evidence>
<feature type="compositionally biased region" description="Acidic residues" evidence="1">
    <location>
        <begin position="66"/>
        <end position="82"/>
    </location>
</feature>
<feature type="region of interest" description="Disordered" evidence="1">
    <location>
        <begin position="409"/>
        <end position="447"/>
    </location>
</feature>
<dbReference type="Proteomes" id="UP000016930">
    <property type="component" value="Unassembled WGS sequence"/>
</dbReference>
<feature type="region of interest" description="Disordered" evidence="1">
    <location>
        <begin position="1"/>
        <end position="29"/>
    </location>
</feature>
<evidence type="ECO:0000313" key="2">
    <source>
        <dbReference type="EMBL" id="EMD30612.1"/>
    </source>
</evidence>
<feature type="region of interest" description="Disordered" evidence="1">
    <location>
        <begin position="314"/>
        <end position="379"/>
    </location>
</feature>
<organism evidence="2 3">
    <name type="scientific">Ceriporiopsis subvermispora (strain B)</name>
    <name type="common">White-rot fungus</name>
    <name type="synonym">Gelatoporia subvermispora</name>
    <dbReference type="NCBI Taxonomy" id="914234"/>
    <lineage>
        <taxon>Eukaryota</taxon>
        <taxon>Fungi</taxon>
        <taxon>Dikarya</taxon>
        <taxon>Basidiomycota</taxon>
        <taxon>Agaricomycotina</taxon>
        <taxon>Agaricomycetes</taxon>
        <taxon>Polyporales</taxon>
        <taxon>Gelatoporiaceae</taxon>
        <taxon>Gelatoporia</taxon>
    </lineage>
</organism>
<sequence length="491" mass="54190">ASKRAGKDTSRQSQTAPQEDVVMVHAEKRETQEIRCYYTSNRDHDSALRQNKQQANADIRVVEGQEQVEDEDENDEEDIIEDPSSEVQAIDEDVEMEQVESDVTADAQALADSNKDSDSEIEVFVVRKPAGSKSKGSKHQDVNSWRESVPPVISETEDDEQGTVQASSSGGSKAKAAKARAGPEWLPAKGRQVGKYSPAHVRDFIDKGKAREWAPPQKPGDKRRAAQRSGRNEDVLASLEPLGLPSDSPVPGSRAPKRTTADRSDLSININDLGTSGTSVVLTHTHKRYKKDTIVDSSDPSDVELRTFTVQPKGVVAADDDDDGNDGSPLKPLRRMGLDEADKTPTQSAVNKARNAGTPSDRSYTSTQPRSPLSDEMEGVSEGEIIRHASGLVEDQDARVWTKVLKAKKDLKAKQDSKTNQDSEANQDSKANQKSKADQKAKKDPKFTLADLPQPLQRYWKTHFVPTFIAWTGGRNIWEFPLEVKREICQQ</sequence>
<evidence type="ECO:0000313" key="3">
    <source>
        <dbReference type="Proteomes" id="UP000016930"/>
    </source>
</evidence>
<gene>
    <name evidence="2" type="ORF">CERSUDRAFT_78713</name>
</gene>
<proteinExistence type="predicted"/>
<feature type="compositionally biased region" description="Basic and acidic residues" evidence="1">
    <location>
        <begin position="200"/>
        <end position="212"/>
    </location>
</feature>
<feature type="compositionally biased region" description="Low complexity" evidence="1">
    <location>
        <begin position="166"/>
        <end position="182"/>
    </location>
</feature>
<feature type="region of interest" description="Disordered" evidence="1">
    <location>
        <begin position="96"/>
        <end position="276"/>
    </location>
</feature>
<accession>M2QXE6</accession>
<feature type="non-terminal residue" evidence="2">
    <location>
        <position position="1"/>
    </location>
</feature>
<dbReference type="HOGENOM" id="CLU_556181_0_0_1"/>
<feature type="compositionally biased region" description="Basic and acidic residues" evidence="1">
    <location>
        <begin position="409"/>
        <end position="421"/>
    </location>
</feature>
<protein>
    <submittedName>
        <fullName evidence="2">Uncharacterized protein</fullName>
    </submittedName>
</protein>
<reference evidence="2 3" key="1">
    <citation type="journal article" date="2012" name="Proc. Natl. Acad. Sci. U.S.A.">
        <title>Comparative genomics of Ceriporiopsis subvermispora and Phanerochaete chrysosporium provide insight into selective ligninolysis.</title>
        <authorList>
            <person name="Fernandez-Fueyo E."/>
            <person name="Ruiz-Duenas F.J."/>
            <person name="Ferreira P."/>
            <person name="Floudas D."/>
            <person name="Hibbett D.S."/>
            <person name="Canessa P."/>
            <person name="Larrondo L.F."/>
            <person name="James T.Y."/>
            <person name="Seelenfreund D."/>
            <person name="Lobos S."/>
            <person name="Polanco R."/>
            <person name="Tello M."/>
            <person name="Honda Y."/>
            <person name="Watanabe T."/>
            <person name="Watanabe T."/>
            <person name="Ryu J.S."/>
            <person name="Kubicek C.P."/>
            <person name="Schmoll M."/>
            <person name="Gaskell J."/>
            <person name="Hammel K.E."/>
            <person name="St John F.J."/>
            <person name="Vanden Wymelenberg A."/>
            <person name="Sabat G."/>
            <person name="Splinter BonDurant S."/>
            <person name="Syed K."/>
            <person name="Yadav J.S."/>
            <person name="Doddapaneni H."/>
            <person name="Subramanian V."/>
            <person name="Lavin J.L."/>
            <person name="Oguiza J.A."/>
            <person name="Perez G."/>
            <person name="Pisabarro A.G."/>
            <person name="Ramirez L."/>
            <person name="Santoyo F."/>
            <person name="Master E."/>
            <person name="Coutinho P.M."/>
            <person name="Henrissat B."/>
            <person name="Lombard V."/>
            <person name="Magnuson J.K."/>
            <person name="Kuees U."/>
            <person name="Hori C."/>
            <person name="Igarashi K."/>
            <person name="Samejima M."/>
            <person name="Held B.W."/>
            <person name="Barry K.W."/>
            <person name="LaButti K.M."/>
            <person name="Lapidus A."/>
            <person name="Lindquist E.A."/>
            <person name="Lucas S.M."/>
            <person name="Riley R."/>
            <person name="Salamov A.A."/>
            <person name="Hoffmeister D."/>
            <person name="Schwenk D."/>
            <person name="Hadar Y."/>
            <person name="Yarden O."/>
            <person name="de Vries R.P."/>
            <person name="Wiebenga A."/>
            <person name="Stenlid J."/>
            <person name="Eastwood D."/>
            <person name="Grigoriev I.V."/>
            <person name="Berka R.M."/>
            <person name="Blanchette R.A."/>
            <person name="Kersten P."/>
            <person name="Martinez A.T."/>
            <person name="Vicuna R."/>
            <person name="Cullen D."/>
        </authorList>
    </citation>
    <scope>NUCLEOTIDE SEQUENCE [LARGE SCALE GENOMIC DNA]</scope>
    <source>
        <strain evidence="2 3">B</strain>
    </source>
</reference>
<feature type="non-terminal residue" evidence="2">
    <location>
        <position position="491"/>
    </location>
</feature>
<feature type="region of interest" description="Disordered" evidence="1">
    <location>
        <begin position="45"/>
        <end position="82"/>
    </location>
</feature>
<feature type="compositionally biased region" description="Basic and acidic residues" evidence="1">
    <location>
        <begin position="1"/>
        <end position="10"/>
    </location>
</feature>
<feature type="compositionally biased region" description="Polar residues" evidence="1">
    <location>
        <begin position="357"/>
        <end position="371"/>
    </location>
</feature>
<dbReference type="AlphaFoldDB" id="M2QXE6"/>
<name>M2QXE6_CERS8</name>
<feature type="compositionally biased region" description="Polar residues" evidence="1">
    <location>
        <begin position="266"/>
        <end position="276"/>
    </location>
</feature>